<evidence type="ECO:0000256" key="7">
    <source>
        <dbReference type="SAM" id="Phobius"/>
    </source>
</evidence>
<dbReference type="Gene3D" id="1.20.1250.20">
    <property type="entry name" value="MFS general substrate transporter like domains"/>
    <property type="match status" value="1"/>
</dbReference>
<organism evidence="9 10">
    <name type="scientific">Ceratobasidium theobromae</name>
    <dbReference type="NCBI Taxonomy" id="1582974"/>
    <lineage>
        <taxon>Eukaryota</taxon>
        <taxon>Fungi</taxon>
        <taxon>Dikarya</taxon>
        <taxon>Basidiomycota</taxon>
        <taxon>Agaricomycotina</taxon>
        <taxon>Agaricomycetes</taxon>
        <taxon>Cantharellales</taxon>
        <taxon>Ceratobasidiaceae</taxon>
        <taxon>Ceratobasidium</taxon>
    </lineage>
</organism>
<sequence length="332" mass="35055">MSSLPAGERQALLPKVDGIVQEYGTPSSSGVSTPSTIKPSVNSPSREDLLWILGGLWSAVFLGALDTTIVATLVSPIGSYFEKSHQASYLGASYLLTVCCFTPLYGRLSDILGRKGAMLVALSLFGTGTLLCGLAKSMEFLIFARAIAGMGGGGIVTDVNQKGNNAACIRVLPTSIVITFKVNIQLPETKQTAKQKLARIDYAGSLTLIVAVGSLLLALSLKTGEDLDWSSSVVVGLLCLSAAFAIAFVQVEARWAPEPVMPLRLLKMRTPLAVALTNFCVSYISFATLYNVPLYFSAVRLNSASEAGLHLLPNAIALSAGSVFAGWQVFPT</sequence>
<evidence type="ECO:0000259" key="8">
    <source>
        <dbReference type="PROSITE" id="PS50850"/>
    </source>
</evidence>
<proteinExistence type="predicted"/>
<dbReference type="InterPro" id="IPR036259">
    <property type="entry name" value="MFS_trans_sf"/>
</dbReference>
<keyword evidence="5 7" id="KW-0472">Membrane</keyword>
<evidence type="ECO:0000313" key="9">
    <source>
        <dbReference type="EMBL" id="KAB5591443.1"/>
    </source>
</evidence>
<evidence type="ECO:0000256" key="3">
    <source>
        <dbReference type="ARBA" id="ARBA00022692"/>
    </source>
</evidence>
<dbReference type="PANTHER" id="PTHR23501">
    <property type="entry name" value="MAJOR FACILITATOR SUPERFAMILY"/>
    <property type="match status" value="1"/>
</dbReference>
<dbReference type="GO" id="GO:0012505">
    <property type="term" value="C:endomembrane system"/>
    <property type="evidence" value="ECO:0007669"/>
    <property type="project" value="UniProtKB-SubCell"/>
</dbReference>
<comment type="subcellular location">
    <subcellularLocation>
        <location evidence="1">Endomembrane system</location>
        <topology evidence="1">Multi-pass membrane protein</topology>
    </subcellularLocation>
</comment>
<keyword evidence="4 7" id="KW-1133">Transmembrane helix</keyword>
<dbReference type="EMBL" id="SSOP01000105">
    <property type="protein sequence ID" value="KAB5591443.1"/>
    <property type="molecule type" value="Genomic_DNA"/>
</dbReference>
<evidence type="ECO:0000313" key="10">
    <source>
        <dbReference type="Proteomes" id="UP000383932"/>
    </source>
</evidence>
<dbReference type="GO" id="GO:0000329">
    <property type="term" value="C:fungal-type vacuole membrane"/>
    <property type="evidence" value="ECO:0007669"/>
    <property type="project" value="TreeGrafter"/>
</dbReference>
<dbReference type="PROSITE" id="PS50850">
    <property type="entry name" value="MFS"/>
    <property type="match status" value="1"/>
</dbReference>
<evidence type="ECO:0000256" key="4">
    <source>
        <dbReference type="ARBA" id="ARBA00022989"/>
    </source>
</evidence>
<evidence type="ECO:0000256" key="5">
    <source>
        <dbReference type="ARBA" id="ARBA00023136"/>
    </source>
</evidence>
<dbReference type="GO" id="GO:0015174">
    <property type="term" value="F:basic amino acid transmembrane transporter activity"/>
    <property type="evidence" value="ECO:0007669"/>
    <property type="project" value="TreeGrafter"/>
</dbReference>
<dbReference type="OrthoDB" id="3437016at2759"/>
<feature type="transmembrane region" description="Helical" evidence="7">
    <location>
        <begin position="272"/>
        <end position="291"/>
    </location>
</feature>
<feature type="domain" description="Major facilitator superfamily (MFS) profile" evidence="8">
    <location>
        <begin position="52"/>
        <end position="332"/>
    </location>
</feature>
<feature type="transmembrane region" description="Helical" evidence="7">
    <location>
        <begin position="87"/>
        <end position="105"/>
    </location>
</feature>
<feature type="region of interest" description="Disordered" evidence="6">
    <location>
        <begin position="24"/>
        <end position="43"/>
    </location>
</feature>
<dbReference type="Proteomes" id="UP000383932">
    <property type="component" value="Unassembled WGS sequence"/>
</dbReference>
<dbReference type="InterPro" id="IPR011701">
    <property type="entry name" value="MFS"/>
</dbReference>
<keyword evidence="10" id="KW-1185">Reference proteome</keyword>
<dbReference type="SUPFAM" id="SSF103473">
    <property type="entry name" value="MFS general substrate transporter"/>
    <property type="match status" value="2"/>
</dbReference>
<feature type="transmembrane region" description="Helical" evidence="7">
    <location>
        <begin position="311"/>
        <end position="330"/>
    </location>
</feature>
<feature type="compositionally biased region" description="Low complexity" evidence="6">
    <location>
        <begin position="24"/>
        <end position="36"/>
    </location>
</feature>
<dbReference type="PANTHER" id="PTHR23501:SF191">
    <property type="entry name" value="VACUOLAR BASIC AMINO ACID TRANSPORTER 4"/>
    <property type="match status" value="1"/>
</dbReference>
<reference evidence="9 10" key="1">
    <citation type="journal article" date="2019" name="Fungal Biol. Biotechnol.">
        <title>Draft genome sequence of fastidious pathogen Ceratobasidium theobromae, which causes vascular-streak dieback in Theobroma cacao.</title>
        <authorList>
            <person name="Ali S.S."/>
            <person name="Asman A."/>
            <person name="Shao J."/>
            <person name="Firmansyah A.P."/>
            <person name="Susilo A.W."/>
            <person name="Rosmana A."/>
            <person name="McMahon P."/>
            <person name="Junaid M."/>
            <person name="Guest D."/>
            <person name="Kheng T.Y."/>
            <person name="Meinhardt L.W."/>
            <person name="Bailey B.A."/>
        </authorList>
    </citation>
    <scope>NUCLEOTIDE SEQUENCE [LARGE SCALE GENOMIC DNA]</scope>
    <source>
        <strain evidence="9 10">CT2</strain>
    </source>
</reference>
<dbReference type="Pfam" id="PF07690">
    <property type="entry name" value="MFS_1"/>
    <property type="match status" value="1"/>
</dbReference>
<keyword evidence="2" id="KW-0813">Transport</keyword>
<keyword evidence="3 7" id="KW-0812">Transmembrane</keyword>
<protein>
    <submittedName>
        <fullName evidence="9">Vacuolar amino acid permease</fullName>
    </submittedName>
</protein>
<comment type="caution">
    <text evidence="9">The sequence shown here is derived from an EMBL/GenBank/DDBJ whole genome shotgun (WGS) entry which is preliminary data.</text>
</comment>
<dbReference type="AlphaFoldDB" id="A0A5N5QIU4"/>
<feature type="transmembrane region" description="Helical" evidence="7">
    <location>
        <begin position="117"/>
        <end position="135"/>
    </location>
</feature>
<evidence type="ECO:0000256" key="1">
    <source>
        <dbReference type="ARBA" id="ARBA00004127"/>
    </source>
</evidence>
<feature type="transmembrane region" description="Helical" evidence="7">
    <location>
        <begin position="49"/>
        <end position="75"/>
    </location>
</feature>
<evidence type="ECO:0000256" key="2">
    <source>
        <dbReference type="ARBA" id="ARBA00022448"/>
    </source>
</evidence>
<name>A0A5N5QIU4_9AGAM</name>
<accession>A0A5N5QIU4</accession>
<feature type="transmembrane region" description="Helical" evidence="7">
    <location>
        <begin position="233"/>
        <end position="251"/>
    </location>
</feature>
<evidence type="ECO:0000256" key="6">
    <source>
        <dbReference type="SAM" id="MobiDB-lite"/>
    </source>
</evidence>
<dbReference type="InterPro" id="IPR020846">
    <property type="entry name" value="MFS_dom"/>
</dbReference>
<dbReference type="GO" id="GO:0005886">
    <property type="term" value="C:plasma membrane"/>
    <property type="evidence" value="ECO:0007669"/>
    <property type="project" value="TreeGrafter"/>
</dbReference>
<feature type="transmembrane region" description="Helical" evidence="7">
    <location>
        <begin position="200"/>
        <end position="221"/>
    </location>
</feature>
<gene>
    <name evidence="9" type="ORF">CTheo_5124</name>
</gene>